<protein>
    <submittedName>
        <fullName evidence="3">GATA zinc finger domain-containing protein</fullName>
    </submittedName>
</protein>
<reference evidence="3" key="1">
    <citation type="submission" date="2008-06" db="EMBL/GenBank/DDBJ databases">
        <authorList>
            <person name="Lorenzi H."/>
            <person name="Inman J."/>
            <person name="Miller J."/>
            <person name="Schobel S."/>
            <person name="Amedeo P."/>
            <person name="Caler E.V."/>
            <person name="da Silva J."/>
        </authorList>
    </citation>
    <scope>NUCLEOTIDE SEQUENCE [LARGE SCALE GENOMIC DNA]</scope>
    <source>
        <strain evidence="3">RN66</strain>
    </source>
</reference>
<evidence type="ECO:0000313" key="3">
    <source>
        <dbReference type="EMBL" id="EEA07470.1"/>
    </source>
</evidence>
<dbReference type="AlphaFoldDB" id="B6AGX9"/>
<dbReference type="EMBL" id="DS989733">
    <property type="protein sequence ID" value="EEA07470.1"/>
    <property type="molecule type" value="Genomic_DNA"/>
</dbReference>
<dbReference type="Gene3D" id="3.30.50.10">
    <property type="entry name" value="Erythroid Transcription Factor GATA-1, subunit A"/>
    <property type="match status" value="1"/>
</dbReference>
<dbReference type="GO" id="GO:0006355">
    <property type="term" value="P:regulation of DNA-templated transcription"/>
    <property type="evidence" value="ECO:0007669"/>
    <property type="project" value="InterPro"/>
</dbReference>
<sequence>MVGKITSHMIAKDVDCWTEDTEFDEDGLKYVKLVKRGNDLSVVSSCDLVSDSQSLVSVRTLSADSSLDGYSNKFKITPPLGSKDPNEMIMVYHENLSSIYDLSCDGESSLKSGMDCKLKHSNERRAGRPPLDRSDYYCQICSATKTPQWRYISVCSSEAKLRVCNACWMKQRKKRDTRGMLFSMNNSILRNSKLNKENIDSNFIVSASQERYIRYNNLSMERHSGKYELCGYKRNSIKPAPVRSNPYGNNALPISIPVISLCNVCGNNNPCHCYSNYCHPNFIENNTVLCTNHTQENEAFSNITALNNHSLNDISLGQNSVISNYNISGNISIVPHNKAKTSNLDNRNSPKSNCNSDNNELIRNNNFKDGTRNSDDCNSHYNGKSSMSSNCKSQTFCNKNTHINNKMSISTPVHHQSSTTVSPNTNYCNISSYTSSPCQSFTPYEGPFLEDPNKTMSMSSSLYYYANSQNNRWNEDTAVITASNVRNYQTDTIPTCVSDSITSNKTSSPFVLDESVPSLSLSPTSTENVNNSNDLLYNKSIESWNSDYLPIDLFSIVSTSDKVVSNFQNSQITQFNDALSKIYPNSGSIVFTNNENNRQENCDSWDLEPSSVASCIDTWQTNLWYDSYQSNYCKLS</sequence>
<keyword evidence="4" id="KW-1185">Reference proteome</keyword>
<dbReference type="GeneID" id="6996940"/>
<evidence type="ECO:0000256" key="1">
    <source>
        <dbReference type="SAM" id="MobiDB-lite"/>
    </source>
</evidence>
<feature type="compositionally biased region" description="Polar residues" evidence="1">
    <location>
        <begin position="340"/>
        <end position="368"/>
    </location>
</feature>
<dbReference type="InterPro" id="IPR013088">
    <property type="entry name" value="Znf_NHR/GATA"/>
</dbReference>
<name>B6AGX9_CRYMR</name>
<evidence type="ECO:0000259" key="2">
    <source>
        <dbReference type="SMART" id="SM00401"/>
    </source>
</evidence>
<dbReference type="OMA" id="THINNKM"/>
<dbReference type="VEuPathDB" id="CryptoDB:CMU_036440"/>
<feature type="domain" description="GATA-type" evidence="2">
    <location>
        <begin position="132"/>
        <end position="188"/>
    </location>
</feature>
<evidence type="ECO:0000313" key="4">
    <source>
        <dbReference type="Proteomes" id="UP000001460"/>
    </source>
</evidence>
<dbReference type="RefSeq" id="XP_002141819.1">
    <property type="nucleotide sequence ID" value="XM_002141783.1"/>
</dbReference>
<dbReference type="Proteomes" id="UP000001460">
    <property type="component" value="Unassembled WGS sequence"/>
</dbReference>
<proteinExistence type="predicted"/>
<gene>
    <name evidence="3" type="ORF">CMU_036440</name>
</gene>
<accession>B6AGX9</accession>
<dbReference type="GO" id="GO:0043565">
    <property type="term" value="F:sequence-specific DNA binding"/>
    <property type="evidence" value="ECO:0007669"/>
    <property type="project" value="InterPro"/>
</dbReference>
<feature type="region of interest" description="Disordered" evidence="1">
    <location>
        <begin position="339"/>
        <end position="374"/>
    </location>
</feature>
<dbReference type="InterPro" id="IPR000679">
    <property type="entry name" value="Znf_GATA"/>
</dbReference>
<dbReference type="GO" id="GO:0008270">
    <property type="term" value="F:zinc ion binding"/>
    <property type="evidence" value="ECO:0007669"/>
    <property type="project" value="InterPro"/>
</dbReference>
<organism evidence="3 4">
    <name type="scientific">Cryptosporidium muris (strain RN66)</name>
    <dbReference type="NCBI Taxonomy" id="441375"/>
    <lineage>
        <taxon>Eukaryota</taxon>
        <taxon>Sar</taxon>
        <taxon>Alveolata</taxon>
        <taxon>Apicomplexa</taxon>
        <taxon>Conoidasida</taxon>
        <taxon>Coccidia</taxon>
        <taxon>Eucoccidiorida</taxon>
        <taxon>Eimeriorina</taxon>
        <taxon>Cryptosporidiidae</taxon>
        <taxon>Cryptosporidium</taxon>
    </lineage>
</organism>
<dbReference type="SMART" id="SM00401">
    <property type="entry name" value="ZnF_GATA"/>
    <property type="match status" value="1"/>
</dbReference>
<dbReference type="SUPFAM" id="SSF57716">
    <property type="entry name" value="Glucocorticoid receptor-like (DNA-binding domain)"/>
    <property type="match status" value="1"/>
</dbReference>
<dbReference type="OrthoDB" id="338008at2759"/>